<dbReference type="EMBL" id="CYKH01001581">
    <property type="protein sequence ID" value="CUG87741.1"/>
    <property type="molecule type" value="Genomic_DNA"/>
</dbReference>
<gene>
    <name evidence="1" type="ORF">BSAL_11710</name>
</gene>
<dbReference type="Proteomes" id="UP000051952">
    <property type="component" value="Unassembled WGS sequence"/>
</dbReference>
<protein>
    <submittedName>
        <fullName evidence="1">Uncharacterized protein</fullName>
    </submittedName>
</protein>
<proteinExistence type="predicted"/>
<keyword evidence="2" id="KW-1185">Reference proteome</keyword>
<accession>A0A0S4JH59</accession>
<name>A0A0S4JH59_BODSA</name>
<dbReference type="VEuPathDB" id="TriTrypDB:BSAL_11710"/>
<feature type="non-terminal residue" evidence="1">
    <location>
        <position position="279"/>
    </location>
</feature>
<reference evidence="2" key="1">
    <citation type="submission" date="2015-09" db="EMBL/GenBank/DDBJ databases">
        <authorList>
            <consortium name="Pathogen Informatics"/>
        </authorList>
    </citation>
    <scope>NUCLEOTIDE SEQUENCE [LARGE SCALE GENOMIC DNA]</scope>
    <source>
        <strain evidence="2">Lake Konstanz</strain>
    </source>
</reference>
<sequence length="279" mass="31573">MLRRLVSSRLTAPQQFRCFTIADIKLASLLPTTSDEGKVKRSETPKEEIANRLIAFDFHSYRYEANRVAASNTPELLAINQRALNVLTPLGIENLEQFSRSTAAALRELDRDILSLLRNNVKRAKEREERLRRLWEWLDPHVKAFTERVDAINSTASEPKPYSAYMSWVQPVHSHGSGQRMLGRDRKKSLNAILDRAFAEDWPASEVNPINFVVGARWQGKSLMLTEVVAAANTARGDNFGGVGISFNDIPYLEIMTACDVSTQFWARVVYAMYCAILP</sequence>
<organism evidence="1 2">
    <name type="scientific">Bodo saltans</name>
    <name type="common">Flagellated protozoan</name>
    <dbReference type="NCBI Taxonomy" id="75058"/>
    <lineage>
        <taxon>Eukaryota</taxon>
        <taxon>Discoba</taxon>
        <taxon>Euglenozoa</taxon>
        <taxon>Kinetoplastea</taxon>
        <taxon>Metakinetoplastina</taxon>
        <taxon>Eubodonida</taxon>
        <taxon>Bodonidae</taxon>
        <taxon>Bodo</taxon>
    </lineage>
</organism>
<evidence type="ECO:0000313" key="1">
    <source>
        <dbReference type="EMBL" id="CUG87741.1"/>
    </source>
</evidence>
<evidence type="ECO:0000313" key="2">
    <source>
        <dbReference type="Proteomes" id="UP000051952"/>
    </source>
</evidence>
<dbReference type="AlphaFoldDB" id="A0A0S4JH59"/>